<proteinExistence type="predicted"/>
<evidence type="ECO:0000259" key="2">
    <source>
        <dbReference type="Pfam" id="PF23243"/>
    </source>
</evidence>
<dbReference type="InterPro" id="IPR016024">
    <property type="entry name" value="ARM-type_fold"/>
</dbReference>
<dbReference type="EMBL" id="CM018037">
    <property type="protein sequence ID" value="KAA8539764.1"/>
    <property type="molecule type" value="Genomic_DNA"/>
</dbReference>
<name>A0A5J5BAU0_9ASTE</name>
<dbReference type="Pfam" id="PF24477">
    <property type="entry name" value="ARM_At3g06530"/>
    <property type="match status" value="1"/>
</dbReference>
<dbReference type="Pfam" id="PF12397">
    <property type="entry name" value="U3snoRNP10"/>
    <property type="match status" value="1"/>
</dbReference>
<dbReference type="SUPFAM" id="SSF48371">
    <property type="entry name" value="ARM repeat"/>
    <property type="match status" value="2"/>
</dbReference>
<evidence type="ECO:0000313" key="4">
    <source>
        <dbReference type="EMBL" id="KAA8539764.1"/>
    </source>
</evidence>
<feature type="domain" description="Utp10/HEAT1 HEAT-repeats" evidence="2">
    <location>
        <begin position="1313"/>
        <end position="1397"/>
    </location>
</feature>
<evidence type="ECO:0000259" key="1">
    <source>
        <dbReference type="Pfam" id="PF12397"/>
    </source>
</evidence>
<dbReference type="GO" id="GO:0045943">
    <property type="term" value="P:positive regulation of transcription by RNA polymerase I"/>
    <property type="evidence" value="ECO:0007669"/>
    <property type="project" value="TreeGrafter"/>
</dbReference>
<dbReference type="InterPro" id="IPR022125">
    <property type="entry name" value="U3snoRNP10_N"/>
</dbReference>
<organism evidence="4 5">
    <name type="scientific">Nyssa sinensis</name>
    <dbReference type="NCBI Taxonomy" id="561372"/>
    <lineage>
        <taxon>Eukaryota</taxon>
        <taxon>Viridiplantae</taxon>
        <taxon>Streptophyta</taxon>
        <taxon>Embryophyta</taxon>
        <taxon>Tracheophyta</taxon>
        <taxon>Spermatophyta</taxon>
        <taxon>Magnoliopsida</taxon>
        <taxon>eudicotyledons</taxon>
        <taxon>Gunneridae</taxon>
        <taxon>Pentapetalae</taxon>
        <taxon>asterids</taxon>
        <taxon>Cornales</taxon>
        <taxon>Nyssaceae</taxon>
        <taxon>Nyssa</taxon>
    </lineage>
</organism>
<dbReference type="GO" id="GO:0030515">
    <property type="term" value="F:snoRNA binding"/>
    <property type="evidence" value="ECO:0007669"/>
    <property type="project" value="TreeGrafter"/>
</dbReference>
<evidence type="ECO:0000313" key="5">
    <source>
        <dbReference type="Proteomes" id="UP000325577"/>
    </source>
</evidence>
<accession>A0A5J5BAU0</accession>
<evidence type="ECO:0000259" key="3">
    <source>
        <dbReference type="Pfam" id="PF24477"/>
    </source>
</evidence>
<dbReference type="GO" id="GO:0032040">
    <property type="term" value="C:small-subunit processome"/>
    <property type="evidence" value="ECO:0007669"/>
    <property type="project" value="TreeGrafter"/>
</dbReference>
<dbReference type="GO" id="GO:0030686">
    <property type="term" value="C:90S preribosome"/>
    <property type="evidence" value="ECO:0007669"/>
    <property type="project" value="TreeGrafter"/>
</dbReference>
<dbReference type="Gene3D" id="1.25.10.10">
    <property type="entry name" value="Leucine-rich Repeat Variant"/>
    <property type="match status" value="1"/>
</dbReference>
<dbReference type="InterPro" id="IPR056384">
    <property type="entry name" value="ARM_At3g06530"/>
</dbReference>
<gene>
    <name evidence="4" type="ORF">F0562_026456</name>
</gene>
<sequence>MATSIASQLQAIKSLIQIDSEPRKRPFTRPSIIFDPKEAADIDLDTLLDIALSGLEALIMADKKFCNYKNDLFSYKSRELDRELLGIEENNRINASISSYLRLLSGHFELPSALKTLEYLIRRYKIHVYNTEELILCALPYHDTHVFVRIVQLLDTGNSKWKFLDGVKASGAPPPRKVIVQQCIRDMGILEALCNYASPTKKFQASRPVINFCTAVVVETLGSLMTVDSNVVKRVLPYVVSGLQFGAKGGLDHKAGALMIVGLLANKVTLSPKMVKSLIQSIADVAQNAAKESTDLQCFRMSLMALINLVELQSVKMFPKKAMDILKEIRDISGVLTGLTKEFNIDKFLAVFLESLLEYSSSDVTYLPTLISIIETVPLKGFVDHIVSKLLHSCVRFAQRKSDPTSSESGTWAKQILVSISRNYPSEFHGAVHNFLEDPEVHLKKEGSIYEILSRMLDENLNLSHEISYSKIWFALEHPKAEVRRSTLTGLDAFGILKEKTVDSQRLITIQDAILRRLCDDDLSVVQAALTLDGLSEIITSQCLLDTLQNVLQRCLGILMSSTSDKSSLAGDVAVSCLEYAISNFQDLDESAKKLATMILPLLLILPKTLKLNLKALDLAKKVKWHFYQNLINTSSPEKKWEHGRITSINLDIISGLAETFSMSPEEYMPWLLECCNVFKQSKTLFFLVLLQSFMMPKIDIGQFFALYEACSPVLRTEWKSFESEGDVLSMEEADTRMLDEDCEAFLDQLVDTNFIDLNARILICLFWRILKAFISTSTDVTLDNDGKWVCRLQDLFVFFATSPSKHVFKRHLQYLVAKCKISPVHFLSKFFTEEGVSVAVQVESLHSFAYLCSQTEESLFFQLLANFPSILVPLSGDNQDVRIAAMSCIEGLCTLWPRVNFPKWKNGTNAIWSHFLGELLGLIIQLKRLILSDRNVLSSFFTSLLNSSCHNILVPETIGQRFDQSTKDDILGFILGSALKLPAYAKLRILCLLKGVGNGVTCVKDVESLLCELLQRRRQYHIKFDKSCPKLLKTEVEILCLLLESCAVPASSFSGQIFEDHVLKALELDCMSSEDPAIVQPCITVLRNLSNTLYGALKKEIQELVFRDLVSLFRNSNGDIQSATREALLRLNITSSTVGRMLDFFFEQEGLFIGLASQLLDIMLLKKDMEDRTNLIGPLFKLLRKIFLDEWVHESVDQDGKYIQASSGTSQTFTSTLCYIQQTLLLVLEDICASLLSVIPIKEDIVNYFDLKMLVECARSAKDGITRNHVLSLLSTTAKVLPDKVLDHILDIFTVIGESAMMQSHVGYLRPDNADKLLQIFINVLPEVSEHRRLSIIVHLLRTLGECSSLGSLLQLLFHSLVSRRRLSCPSNSMESMDCFTSTTRKEWEFLFAVLVYPELAFKLDSGEDSDNIQRTVGALMEQIVYLLCMVDSRRKHTSAPLALRKELKECMGTVLKSITKGLLPLAYFKGIIKLLGHTDRNVRRKALGLLCEIVKDSGRVKLKHERRELNSNSSHSWLHLDESALESFDKMCLEIVKLVDDSADDSTTSLKLAAVSALEVLANNYPNNHSLFSTCLASVTKNIPSDNLSVSSSCLRTSGALINVLGPRALSDLPCIMENVLRRSRDVSSSLVAKTKYSDDSTSNALKNSKESLSMSILITLEAVVDKLGGFLNPYLGDILELVSVAS</sequence>
<dbReference type="OrthoDB" id="31183at2759"/>
<dbReference type="Pfam" id="PF23243">
    <property type="entry name" value="HEAT_HEATR1"/>
    <property type="match status" value="2"/>
</dbReference>
<feature type="domain" description="At3g06530-like ARM-repeats" evidence="3">
    <location>
        <begin position="628"/>
        <end position="824"/>
    </location>
</feature>
<dbReference type="PANTHER" id="PTHR13457:SF1">
    <property type="entry name" value="HEAT REPEAT-CONTAINING PROTEIN 1"/>
    <property type="match status" value="1"/>
</dbReference>
<dbReference type="Proteomes" id="UP000325577">
    <property type="component" value="Linkage Group LG14"/>
</dbReference>
<reference evidence="4 5" key="1">
    <citation type="submission" date="2019-09" db="EMBL/GenBank/DDBJ databases">
        <title>A chromosome-level genome assembly of the Chinese tupelo Nyssa sinensis.</title>
        <authorList>
            <person name="Yang X."/>
            <person name="Kang M."/>
            <person name="Yang Y."/>
            <person name="Xiong H."/>
            <person name="Wang M."/>
            <person name="Zhang Z."/>
            <person name="Wang Z."/>
            <person name="Wu H."/>
            <person name="Ma T."/>
            <person name="Liu J."/>
            <person name="Xi Z."/>
        </authorList>
    </citation>
    <scope>NUCLEOTIDE SEQUENCE [LARGE SCALE GENOMIC DNA]</scope>
    <source>
        <strain evidence="4">J267</strain>
        <tissue evidence="4">Leaf</tissue>
    </source>
</reference>
<protein>
    <submittedName>
        <fullName evidence="4">Uncharacterized protein</fullName>
    </submittedName>
</protein>
<dbReference type="PANTHER" id="PTHR13457">
    <property type="entry name" value="BAP28"/>
    <property type="match status" value="1"/>
</dbReference>
<feature type="domain" description="U3 small nucleolar RNA-associated protein 10 N-terminal" evidence="1">
    <location>
        <begin position="231"/>
        <end position="356"/>
    </location>
</feature>
<dbReference type="InterPro" id="IPR056473">
    <property type="entry name" value="HEAT_Utp10/HEAT1"/>
</dbReference>
<dbReference type="GO" id="GO:0000462">
    <property type="term" value="P:maturation of SSU-rRNA from tricistronic rRNA transcript (SSU-rRNA, 5.8S rRNA, LSU-rRNA)"/>
    <property type="evidence" value="ECO:0007669"/>
    <property type="project" value="TreeGrafter"/>
</dbReference>
<keyword evidence="5" id="KW-1185">Reference proteome</keyword>
<dbReference type="GO" id="GO:0034455">
    <property type="term" value="C:t-UTP complex"/>
    <property type="evidence" value="ECO:0007669"/>
    <property type="project" value="TreeGrafter"/>
</dbReference>
<feature type="domain" description="Utp10/HEAT1 HEAT-repeats" evidence="2">
    <location>
        <begin position="1399"/>
        <end position="1462"/>
    </location>
</feature>
<dbReference type="InterPro" id="IPR040191">
    <property type="entry name" value="UTP10"/>
</dbReference>
<dbReference type="InterPro" id="IPR011989">
    <property type="entry name" value="ARM-like"/>
</dbReference>